<proteinExistence type="predicted"/>
<evidence type="ECO:0000313" key="3">
    <source>
        <dbReference type="Proteomes" id="UP001595704"/>
    </source>
</evidence>
<dbReference type="EMBL" id="JBHRYC010000006">
    <property type="protein sequence ID" value="MFC3635841.1"/>
    <property type="molecule type" value="Genomic_DNA"/>
</dbReference>
<dbReference type="Proteomes" id="UP001595704">
    <property type="component" value="Unassembled WGS sequence"/>
</dbReference>
<dbReference type="RefSeq" id="WP_191319679.1">
    <property type="nucleotide sequence ID" value="NZ_BNCG01000010.1"/>
</dbReference>
<name>A0ABV7UBG4_9HYPH</name>
<feature type="compositionally biased region" description="Basic and acidic residues" evidence="1">
    <location>
        <begin position="12"/>
        <end position="22"/>
    </location>
</feature>
<dbReference type="Pfam" id="PF06108">
    <property type="entry name" value="DUF952"/>
    <property type="match status" value="1"/>
</dbReference>
<gene>
    <name evidence="2" type="ORF">ACFONL_00310</name>
</gene>
<comment type="caution">
    <text evidence="2">The sequence shown here is derived from an EMBL/GenBank/DDBJ whole genome shotgun (WGS) entry which is preliminary data.</text>
</comment>
<evidence type="ECO:0000313" key="2">
    <source>
        <dbReference type="EMBL" id="MFC3635841.1"/>
    </source>
</evidence>
<keyword evidence="3" id="KW-1185">Reference proteome</keyword>
<dbReference type="Gene3D" id="3.20.170.20">
    <property type="entry name" value="Protein of unknown function DUF952"/>
    <property type="match status" value="1"/>
</dbReference>
<reference evidence="3" key="1">
    <citation type="journal article" date="2019" name="Int. J. Syst. Evol. Microbiol.">
        <title>The Global Catalogue of Microorganisms (GCM) 10K type strain sequencing project: providing services to taxonomists for standard genome sequencing and annotation.</title>
        <authorList>
            <consortium name="The Broad Institute Genomics Platform"/>
            <consortium name="The Broad Institute Genome Sequencing Center for Infectious Disease"/>
            <person name="Wu L."/>
            <person name="Ma J."/>
        </authorList>
    </citation>
    <scope>NUCLEOTIDE SEQUENCE [LARGE SCALE GENOMIC DNA]</scope>
    <source>
        <strain evidence="3">KCTC 42282</strain>
    </source>
</reference>
<feature type="region of interest" description="Disordered" evidence="1">
    <location>
        <begin position="1"/>
        <end position="22"/>
    </location>
</feature>
<evidence type="ECO:0000256" key="1">
    <source>
        <dbReference type="SAM" id="MobiDB-lite"/>
    </source>
</evidence>
<organism evidence="2 3">
    <name type="scientific">Camelimonas fluminis</name>
    <dbReference type="NCBI Taxonomy" id="1576911"/>
    <lineage>
        <taxon>Bacteria</taxon>
        <taxon>Pseudomonadati</taxon>
        <taxon>Pseudomonadota</taxon>
        <taxon>Alphaproteobacteria</taxon>
        <taxon>Hyphomicrobiales</taxon>
        <taxon>Chelatococcaceae</taxon>
        <taxon>Camelimonas</taxon>
    </lineage>
</organism>
<dbReference type="SUPFAM" id="SSF56399">
    <property type="entry name" value="ADP-ribosylation"/>
    <property type="match status" value="1"/>
</dbReference>
<accession>A0ABV7UBG4</accession>
<dbReference type="PANTHER" id="PTHR34129">
    <property type="entry name" value="BLR1139 PROTEIN"/>
    <property type="match status" value="1"/>
</dbReference>
<sequence>MTAPPSSRKRAHDPAHRPPGETARDHALAYKICLRGDWEAAQAAGTFAGVGIDLADGYIHLSTAEQVGETARLYFHGQQNLALLEVETAALGADLRYEASRGGALFPHLYVPLPVAAVRRVWFLTLDAAGAPSIPEL</sequence>
<dbReference type="InterPro" id="IPR009297">
    <property type="entry name" value="DUF952"/>
</dbReference>
<dbReference type="PANTHER" id="PTHR34129:SF1">
    <property type="entry name" value="DUF952 DOMAIN-CONTAINING PROTEIN"/>
    <property type="match status" value="1"/>
</dbReference>
<protein>
    <submittedName>
        <fullName evidence="2">DUF952 domain-containing protein</fullName>
    </submittedName>
</protein>